<protein>
    <submittedName>
        <fullName evidence="4">Small acidic protein-like domain-containing protein</fullName>
    </submittedName>
</protein>
<name>A0A0N5AYL2_9BILA</name>
<accession>A0A0N5AYL2</accession>
<evidence type="ECO:0000256" key="1">
    <source>
        <dbReference type="SAM" id="MobiDB-lite"/>
    </source>
</evidence>
<reference evidence="4" key="1">
    <citation type="submission" date="2017-02" db="UniProtKB">
        <authorList>
            <consortium name="WormBaseParasite"/>
        </authorList>
    </citation>
    <scope>IDENTIFICATION</scope>
</reference>
<dbReference type="WBParaSite" id="SMUV_0001005601-mRNA-1">
    <property type="protein sequence ID" value="SMUV_0001005601-mRNA-1"/>
    <property type="gene ID" value="SMUV_0001005601"/>
</dbReference>
<feature type="region of interest" description="Disordered" evidence="1">
    <location>
        <begin position="143"/>
        <end position="175"/>
    </location>
</feature>
<evidence type="ECO:0000256" key="2">
    <source>
        <dbReference type="SAM" id="SignalP"/>
    </source>
</evidence>
<keyword evidence="2" id="KW-0732">Signal</keyword>
<proteinExistence type="predicted"/>
<evidence type="ECO:0000313" key="3">
    <source>
        <dbReference type="Proteomes" id="UP000046393"/>
    </source>
</evidence>
<feature type="region of interest" description="Disordered" evidence="1">
    <location>
        <begin position="26"/>
        <end position="100"/>
    </location>
</feature>
<organism evidence="3 4">
    <name type="scientific">Syphacia muris</name>
    <dbReference type="NCBI Taxonomy" id="451379"/>
    <lineage>
        <taxon>Eukaryota</taxon>
        <taxon>Metazoa</taxon>
        <taxon>Ecdysozoa</taxon>
        <taxon>Nematoda</taxon>
        <taxon>Chromadorea</taxon>
        <taxon>Rhabditida</taxon>
        <taxon>Spirurina</taxon>
        <taxon>Oxyuridomorpha</taxon>
        <taxon>Oxyuroidea</taxon>
        <taxon>Oxyuridae</taxon>
        <taxon>Syphacia</taxon>
    </lineage>
</organism>
<evidence type="ECO:0000313" key="4">
    <source>
        <dbReference type="WBParaSite" id="SMUV_0001005601-mRNA-1"/>
    </source>
</evidence>
<feature type="compositionally biased region" description="Basic and acidic residues" evidence="1">
    <location>
        <begin position="147"/>
        <end position="160"/>
    </location>
</feature>
<dbReference type="Proteomes" id="UP000046393">
    <property type="component" value="Unplaced"/>
</dbReference>
<sequence>MSHHLFYTAAILLILVVVCYSDSKQNGQQKSKHDKSAFDARKPHQHNSTNGMVKKLNKNGLGRRNSTELATAKSGTVKRSVTDRLSKMNDDGKFDKRTANNATAAAEKFRKGSEQRKGNFQKQNATMAKGNFRNLNTTNLQQLQHNKGKETPFARNDKRHSTLKLSTTSRPKRSF</sequence>
<feature type="signal peptide" evidence="2">
    <location>
        <begin position="1"/>
        <end position="21"/>
    </location>
</feature>
<feature type="compositionally biased region" description="Polar residues" evidence="1">
    <location>
        <begin position="67"/>
        <end position="79"/>
    </location>
</feature>
<feature type="chain" id="PRO_5005893544" evidence="2">
    <location>
        <begin position="22"/>
        <end position="175"/>
    </location>
</feature>
<dbReference type="AlphaFoldDB" id="A0A0N5AYL2"/>
<keyword evidence="3" id="KW-1185">Reference proteome</keyword>
<feature type="compositionally biased region" description="Basic and acidic residues" evidence="1">
    <location>
        <begin position="80"/>
        <end position="98"/>
    </location>
</feature>